<keyword evidence="8" id="KW-1185">Reference proteome</keyword>
<dbReference type="PANTHER" id="PTHR12196">
    <property type="entry name" value="DOMAIN OF UNKNOWN FUNCTION 71 DUF71 -CONTAINING PROTEIN"/>
    <property type="match status" value="1"/>
</dbReference>
<dbReference type="Pfam" id="PF01902">
    <property type="entry name" value="Diphthami_syn_2"/>
    <property type="match status" value="1"/>
</dbReference>
<dbReference type="InterPro" id="IPR014729">
    <property type="entry name" value="Rossmann-like_a/b/a_fold"/>
</dbReference>
<reference evidence="7 8" key="1">
    <citation type="journal article" date="2013" name="PLoS Genet.">
        <title>Distinctive expansion of potential virulence genes in the genome of the oomycete fish pathogen Saprolegnia parasitica.</title>
        <authorList>
            <person name="Jiang R.H."/>
            <person name="de Bruijn I."/>
            <person name="Haas B.J."/>
            <person name="Belmonte R."/>
            <person name="Lobach L."/>
            <person name="Christie J."/>
            <person name="van den Ackerveken G."/>
            <person name="Bottin A."/>
            <person name="Bulone V."/>
            <person name="Diaz-Moreno S.M."/>
            <person name="Dumas B."/>
            <person name="Fan L."/>
            <person name="Gaulin E."/>
            <person name="Govers F."/>
            <person name="Grenville-Briggs L.J."/>
            <person name="Horner N.R."/>
            <person name="Levin J.Z."/>
            <person name="Mammella M."/>
            <person name="Meijer H.J."/>
            <person name="Morris P."/>
            <person name="Nusbaum C."/>
            <person name="Oome S."/>
            <person name="Phillips A.J."/>
            <person name="van Rooyen D."/>
            <person name="Rzeszutek E."/>
            <person name="Saraiva M."/>
            <person name="Secombes C.J."/>
            <person name="Seidl M.F."/>
            <person name="Snel B."/>
            <person name="Stassen J.H."/>
            <person name="Sykes S."/>
            <person name="Tripathy S."/>
            <person name="van den Berg H."/>
            <person name="Vega-Arreguin J.C."/>
            <person name="Wawra S."/>
            <person name="Young S.K."/>
            <person name="Zeng Q."/>
            <person name="Dieguez-Uribeondo J."/>
            <person name="Russ C."/>
            <person name="Tyler B.M."/>
            <person name="van West P."/>
        </authorList>
    </citation>
    <scope>NUCLEOTIDE SEQUENCE [LARGE SCALE GENOMIC DNA]</scope>
    <source>
        <strain evidence="7 8">CBS 223.65</strain>
    </source>
</reference>
<name>A0A067BQI9_SAPPC</name>
<dbReference type="GO" id="GO:0017183">
    <property type="term" value="P:protein histidyl modification to diphthamide"/>
    <property type="evidence" value="ECO:0007669"/>
    <property type="project" value="TreeGrafter"/>
</dbReference>
<evidence type="ECO:0000256" key="3">
    <source>
        <dbReference type="ARBA" id="ARBA00029814"/>
    </source>
</evidence>
<evidence type="ECO:0000256" key="2">
    <source>
        <dbReference type="ARBA" id="ARBA00018426"/>
    </source>
</evidence>
<comment type="catalytic activity">
    <reaction evidence="5">
        <text>diphthine-[translation elongation factor 2] + NH4(+) + ATP = diphthamide-[translation elongation factor 2] + AMP + diphosphate + H(+)</text>
        <dbReference type="Rhea" id="RHEA:19753"/>
        <dbReference type="Rhea" id="RHEA-COMP:10172"/>
        <dbReference type="Rhea" id="RHEA-COMP:10174"/>
        <dbReference type="ChEBI" id="CHEBI:15378"/>
        <dbReference type="ChEBI" id="CHEBI:16692"/>
        <dbReference type="ChEBI" id="CHEBI:28938"/>
        <dbReference type="ChEBI" id="CHEBI:30616"/>
        <dbReference type="ChEBI" id="CHEBI:33019"/>
        <dbReference type="ChEBI" id="CHEBI:82696"/>
        <dbReference type="ChEBI" id="CHEBI:456215"/>
        <dbReference type="EC" id="6.3.1.14"/>
    </reaction>
</comment>
<dbReference type="RefSeq" id="XP_012208546.1">
    <property type="nucleotide sequence ID" value="XM_012353156.1"/>
</dbReference>
<dbReference type="CDD" id="cd01994">
    <property type="entry name" value="AANH_PF0828-like"/>
    <property type="match status" value="1"/>
</dbReference>
<dbReference type="OMA" id="GDMFCNG"/>
<dbReference type="Gene3D" id="3.40.50.620">
    <property type="entry name" value="HUPs"/>
    <property type="match status" value="1"/>
</dbReference>
<dbReference type="InterPro" id="IPR002761">
    <property type="entry name" value="Diphthami_syn_dom"/>
</dbReference>
<evidence type="ECO:0000313" key="7">
    <source>
        <dbReference type="EMBL" id="KDO20734.1"/>
    </source>
</evidence>
<evidence type="ECO:0000259" key="6">
    <source>
        <dbReference type="Pfam" id="PF01902"/>
    </source>
</evidence>
<evidence type="ECO:0000256" key="4">
    <source>
        <dbReference type="ARBA" id="ARBA00031552"/>
    </source>
</evidence>
<dbReference type="AlphaFoldDB" id="A0A067BQI9"/>
<dbReference type="EMBL" id="KK583304">
    <property type="protein sequence ID" value="KDO20734.1"/>
    <property type="molecule type" value="Genomic_DNA"/>
</dbReference>
<sequence length="229" mass="25099">MRSAVSWTGGKDCAMALYEAKAGGHDIALLVTFAPENPSFRAHPIPLMEAQAAAIGLPHIFLTIRPPDYDGSYEAALRRLQNDHGIECLVTGDIDFIGTSTSNYMNDRCAAVGMAILAPLWQRPREALMHLVLERDFHVVFSCVKEASFRDAAAWLGRRITREALRDLCALHASDGVDVCGENGEYHTMVLHAPYFSSRVSLPSTCLIESKDGLSCLRLEAAPTLQKLV</sequence>
<dbReference type="SUPFAM" id="SSF52402">
    <property type="entry name" value="Adenine nucleotide alpha hydrolases-like"/>
    <property type="match status" value="1"/>
</dbReference>
<evidence type="ECO:0000256" key="1">
    <source>
        <dbReference type="ARBA" id="ARBA00012089"/>
    </source>
</evidence>
<accession>A0A067BQI9</accession>
<evidence type="ECO:0000256" key="5">
    <source>
        <dbReference type="ARBA" id="ARBA00048108"/>
    </source>
</evidence>
<dbReference type="KEGG" id="spar:SPRG_13316"/>
<dbReference type="OrthoDB" id="686384at2759"/>
<dbReference type="STRING" id="695850.A0A067BQI9"/>
<dbReference type="Proteomes" id="UP000030745">
    <property type="component" value="Unassembled WGS sequence"/>
</dbReference>
<dbReference type="Gene3D" id="3.90.1490.10">
    <property type="entry name" value="putative n-type atp pyrophosphatase, domain 2"/>
    <property type="match status" value="1"/>
</dbReference>
<dbReference type="PANTHER" id="PTHR12196:SF2">
    <property type="entry name" value="DIPHTHINE--AMMONIA LIGASE"/>
    <property type="match status" value="1"/>
</dbReference>
<proteinExistence type="predicted"/>
<dbReference type="InterPro" id="IPR030662">
    <property type="entry name" value="DPH6/MJ0570"/>
</dbReference>
<feature type="domain" description="Diphthamide synthase" evidence="6">
    <location>
        <begin position="1"/>
        <end position="203"/>
    </location>
</feature>
<gene>
    <name evidence="7" type="ORF">SPRG_13316</name>
</gene>
<organism evidence="7 8">
    <name type="scientific">Saprolegnia parasitica (strain CBS 223.65)</name>
    <dbReference type="NCBI Taxonomy" id="695850"/>
    <lineage>
        <taxon>Eukaryota</taxon>
        <taxon>Sar</taxon>
        <taxon>Stramenopiles</taxon>
        <taxon>Oomycota</taxon>
        <taxon>Saprolegniomycetes</taxon>
        <taxon>Saprolegniales</taxon>
        <taxon>Saprolegniaceae</taxon>
        <taxon>Saprolegnia</taxon>
    </lineage>
</organism>
<dbReference type="VEuPathDB" id="FungiDB:SPRG_13316"/>
<protein>
    <recommendedName>
        <fullName evidence="2">Diphthine--ammonia ligase</fullName>
        <ecNumber evidence="1">6.3.1.14</ecNumber>
    </recommendedName>
    <alternativeName>
        <fullName evidence="3">Diphthamide synthase</fullName>
    </alternativeName>
    <alternativeName>
        <fullName evidence="4">Diphthamide synthetase</fullName>
    </alternativeName>
</protein>
<evidence type="ECO:0000313" key="8">
    <source>
        <dbReference type="Proteomes" id="UP000030745"/>
    </source>
</evidence>
<dbReference type="GeneID" id="24135200"/>
<dbReference type="GO" id="GO:0017178">
    <property type="term" value="F:diphthine-ammonia ligase activity"/>
    <property type="evidence" value="ECO:0007669"/>
    <property type="project" value="UniProtKB-EC"/>
</dbReference>
<dbReference type="EC" id="6.3.1.14" evidence="1"/>